<accession>A0A6N0NU06</accession>
<sequence length="119" mass="13382">MRPFEVALKVEGIREAVNLGTSEASYLGSEFVGITLDNGMGIILRISPDEEIRNVLVMSKEPLPLNPLGAFIRSDGTVYYIYIENEMEKINQVLGENRRAVFVEVISGDLEDFLREGFR</sequence>
<evidence type="ECO:0000313" key="2">
    <source>
        <dbReference type="Proteomes" id="UP000509301"/>
    </source>
</evidence>
<protein>
    <submittedName>
        <fullName evidence="1">Uncharacterized protein</fullName>
    </submittedName>
</protein>
<organism evidence="1 2">
    <name type="scientific">Metallosphaera tengchongensis</name>
    <dbReference type="NCBI Taxonomy" id="1532350"/>
    <lineage>
        <taxon>Archaea</taxon>
        <taxon>Thermoproteota</taxon>
        <taxon>Thermoprotei</taxon>
        <taxon>Sulfolobales</taxon>
        <taxon>Sulfolobaceae</taxon>
        <taxon>Metallosphaera</taxon>
    </lineage>
</organism>
<dbReference type="GeneID" id="55640746"/>
<evidence type="ECO:0000313" key="1">
    <source>
        <dbReference type="EMBL" id="QKQ99382.1"/>
    </source>
</evidence>
<reference evidence="1 2" key="1">
    <citation type="submission" date="2020-02" db="EMBL/GenBank/DDBJ databases">
        <title>Comparative genome analysis reveals the metabolism and evolution of the thermophilic archaeal genus Metallosphaera.</title>
        <authorList>
            <person name="Jiang C."/>
        </authorList>
    </citation>
    <scope>NUCLEOTIDE SEQUENCE [LARGE SCALE GENOMIC DNA]</scope>
    <source>
        <strain evidence="1 2">Ric-A</strain>
    </source>
</reference>
<dbReference type="Proteomes" id="UP000509301">
    <property type="component" value="Chromosome"/>
</dbReference>
<dbReference type="RefSeq" id="WP_174629240.1">
    <property type="nucleotide sequence ID" value="NZ_CP049074.1"/>
</dbReference>
<dbReference type="OrthoDB" id="42865at2157"/>
<name>A0A6N0NU06_9CREN</name>
<dbReference type="AlphaFoldDB" id="A0A6N0NU06"/>
<proteinExistence type="predicted"/>
<dbReference type="KEGG" id="mten:GWK48_02325"/>
<gene>
    <name evidence="1" type="ORF">GWK48_02325</name>
</gene>
<dbReference type="EMBL" id="CP049074">
    <property type="protein sequence ID" value="QKQ99382.1"/>
    <property type="molecule type" value="Genomic_DNA"/>
</dbReference>
<keyword evidence="2" id="KW-1185">Reference proteome</keyword>